<dbReference type="GO" id="GO:0009986">
    <property type="term" value="C:cell surface"/>
    <property type="evidence" value="ECO:0007669"/>
    <property type="project" value="UniProtKB-SubCell"/>
</dbReference>
<evidence type="ECO:0000313" key="4">
    <source>
        <dbReference type="Proteomes" id="UP000190328"/>
    </source>
</evidence>
<dbReference type="InterPro" id="IPR023346">
    <property type="entry name" value="Lysozyme-like_dom_sf"/>
</dbReference>
<dbReference type="RefSeq" id="WP_159443145.1">
    <property type="nucleotide sequence ID" value="NZ_FUXI01000001.1"/>
</dbReference>
<reference evidence="4" key="1">
    <citation type="submission" date="2017-02" db="EMBL/GenBank/DDBJ databases">
        <authorList>
            <person name="Varghese N."/>
            <person name="Submissions S."/>
        </authorList>
    </citation>
    <scope>NUCLEOTIDE SEQUENCE [LARGE SCALE GENOMIC DNA]</scope>
    <source>
        <strain evidence="4">ATCC BAA-1030</strain>
    </source>
</reference>
<name>A0A1T4K344_9ENTE</name>
<gene>
    <name evidence="3" type="ORF">SAMN02745116_00059</name>
</gene>
<dbReference type="InterPro" id="IPR047194">
    <property type="entry name" value="CwlT-like_lysozyme"/>
</dbReference>
<dbReference type="STRING" id="263852.SAMN02745116_00059"/>
<dbReference type="CDD" id="cd16891">
    <property type="entry name" value="CwlT-like"/>
    <property type="match status" value="1"/>
</dbReference>
<sequence length="203" mass="22756">MKTIGKILKGMILFLVLSILLTCAFFAFKFHQDFREVRQYDTVVTSEVERAGISQYKPIVLAMIYTETKGKDSDLLQSSESVHGETGKLGGEESLRAGIDFLAKAIQKSNEEGTDIWTAVQAYNFGLGYIDYVSKNGKKNTLELAEEYSKTVVAPSLGNHSGEEYSYIHPQALFHNGGHLYKNGGNFFYAKIVAINEWLMQYL</sequence>
<dbReference type="OrthoDB" id="1654978at2"/>
<accession>A0A1T4K344</accession>
<dbReference type="EMBL" id="FUXI01000001">
    <property type="protein sequence ID" value="SJZ36844.1"/>
    <property type="molecule type" value="Genomic_DNA"/>
</dbReference>
<keyword evidence="4" id="KW-1185">Reference proteome</keyword>
<dbReference type="SUPFAM" id="SSF53955">
    <property type="entry name" value="Lysozyme-like"/>
    <property type="match status" value="1"/>
</dbReference>
<evidence type="ECO:0000256" key="1">
    <source>
        <dbReference type="ARBA" id="ARBA00004241"/>
    </source>
</evidence>
<comment type="subcellular location">
    <subcellularLocation>
        <location evidence="1">Cell surface</location>
    </subcellularLocation>
</comment>
<dbReference type="Pfam" id="PF13702">
    <property type="entry name" value="Lysozyme_like"/>
    <property type="match status" value="1"/>
</dbReference>
<proteinExistence type="predicted"/>
<evidence type="ECO:0000259" key="2">
    <source>
        <dbReference type="Pfam" id="PF13702"/>
    </source>
</evidence>
<dbReference type="Proteomes" id="UP000190328">
    <property type="component" value="Unassembled WGS sequence"/>
</dbReference>
<protein>
    <submittedName>
        <fullName evidence="3">Lysozyme-like</fullName>
    </submittedName>
</protein>
<organism evidence="3 4">
    <name type="scientific">Pilibacter termitis</name>
    <dbReference type="NCBI Taxonomy" id="263852"/>
    <lineage>
        <taxon>Bacteria</taxon>
        <taxon>Bacillati</taxon>
        <taxon>Bacillota</taxon>
        <taxon>Bacilli</taxon>
        <taxon>Lactobacillales</taxon>
        <taxon>Enterococcaceae</taxon>
        <taxon>Pilibacter</taxon>
    </lineage>
</organism>
<dbReference type="Gene3D" id="1.10.530.10">
    <property type="match status" value="1"/>
</dbReference>
<evidence type="ECO:0000313" key="3">
    <source>
        <dbReference type="EMBL" id="SJZ36844.1"/>
    </source>
</evidence>
<feature type="domain" description="CwlT-like lysozyme" evidence="2">
    <location>
        <begin position="36"/>
        <end position="195"/>
    </location>
</feature>
<dbReference type="AlphaFoldDB" id="A0A1T4K344"/>